<evidence type="ECO:0000256" key="3">
    <source>
        <dbReference type="ARBA" id="ARBA00022801"/>
    </source>
</evidence>
<dbReference type="Gene3D" id="1.10.246.130">
    <property type="match status" value="1"/>
</dbReference>
<keyword evidence="3" id="KW-0378">Hydrolase</keyword>
<evidence type="ECO:0000256" key="2">
    <source>
        <dbReference type="ARBA" id="ARBA00022679"/>
    </source>
</evidence>
<dbReference type="Pfam" id="PF01019">
    <property type="entry name" value="G_glu_transpept"/>
    <property type="match status" value="1"/>
</dbReference>
<accession>A0A845V2X4</accession>
<keyword evidence="5" id="KW-0732">Signal</keyword>
<sequence>MPSCKDSARQAHLTVHRIRPRRVLMSIFLLGILTACATPEPASVDGSGAPRPSAGEVTAGVAAAHPLAVEAGLDVLARGGTAADAAVAVQAMLGLVEPQSSGIGGGAFLLHYAADSGEITAFSGRETAPAGAEPDMFLDAEGEPLSWFEAIVGGRAVGVTGVMPMLGAAQQRFGALPWSALFDASIGAAEDGFEVPQRLARFAAGGRWPQAEVPDVIELFTNAEGETISAGEIWRNPAYGQTLRRMAERGPRTLLEPPISTRIIERASQPPLPGTLVQADFDAYAPVMSEAICGGFLDHRVCVPPPPSSGVALLQMLALLEHTDIDQRGPDDPVAWLQFAEASRLMYADRNQYVADPAFVDVPVAGLLDPAYVAERAELIGDRAGSLPEAGSPPGLAWAPDDRFRHTGTSHFVVVDAAGNVVTMTTSVESIFGTGRTVGGFFLNNQLTDFSFVPEVDGVPVANAVEPGKRPRSSMSPVLVFDVDDRLVAALGSPGGSAILAYNAKTIVGLLAWELSLQDAIDLPNLVTLGENFFGEASKFPEDVRTGLVELGIDVQPGRGEESGLHGVVFHADGRVEGAADPRREGIWRTLVDQEG</sequence>
<dbReference type="Proteomes" id="UP000484885">
    <property type="component" value="Unassembled WGS sequence"/>
</dbReference>
<dbReference type="InterPro" id="IPR043137">
    <property type="entry name" value="GGT_ssub_C"/>
</dbReference>
<dbReference type="Gene3D" id="3.60.20.40">
    <property type="match status" value="1"/>
</dbReference>
<dbReference type="InterPro" id="IPR051792">
    <property type="entry name" value="GGT_bact"/>
</dbReference>
<keyword evidence="4" id="KW-0865">Zymogen</keyword>
<evidence type="ECO:0000256" key="1">
    <source>
        <dbReference type="ARBA" id="ARBA00009381"/>
    </source>
</evidence>
<dbReference type="EMBL" id="JAAGSC010000040">
    <property type="protein sequence ID" value="NDY95586.1"/>
    <property type="molecule type" value="Genomic_DNA"/>
</dbReference>
<reference evidence="6 7" key="1">
    <citation type="submission" date="2020-02" db="EMBL/GenBank/DDBJ databases">
        <authorList>
            <person name="Zhang X.-Y."/>
        </authorList>
    </citation>
    <scope>NUCLEOTIDE SEQUENCE [LARGE SCALE GENOMIC DNA]</scope>
    <source>
        <strain evidence="6 7">C33</strain>
    </source>
</reference>
<evidence type="ECO:0000313" key="7">
    <source>
        <dbReference type="Proteomes" id="UP000484885"/>
    </source>
</evidence>
<dbReference type="GO" id="GO:0016787">
    <property type="term" value="F:hydrolase activity"/>
    <property type="evidence" value="ECO:0007669"/>
    <property type="project" value="UniProtKB-KW"/>
</dbReference>
<organism evidence="6 7">
    <name type="scientific">Wenzhouxiangella limi</name>
    <dbReference type="NCBI Taxonomy" id="2707351"/>
    <lineage>
        <taxon>Bacteria</taxon>
        <taxon>Pseudomonadati</taxon>
        <taxon>Pseudomonadota</taxon>
        <taxon>Gammaproteobacteria</taxon>
        <taxon>Chromatiales</taxon>
        <taxon>Wenzhouxiangellaceae</taxon>
        <taxon>Wenzhouxiangella</taxon>
    </lineage>
</organism>
<evidence type="ECO:0000313" key="6">
    <source>
        <dbReference type="EMBL" id="NDY95586.1"/>
    </source>
</evidence>
<dbReference type="PRINTS" id="PR01210">
    <property type="entry name" value="GGTRANSPTASE"/>
</dbReference>
<comment type="caution">
    <text evidence="6">The sequence shown here is derived from an EMBL/GenBank/DDBJ whole genome shotgun (WGS) entry which is preliminary data.</text>
</comment>
<dbReference type="SUPFAM" id="SSF56235">
    <property type="entry name" value="N-terminal nucleophile aminohydrolases (Ntn hydrolases)"/>
    <property type="match status" value="1"/>
</dbReference>
<feature type="chain" id="PRO_5032524031" evidence="5">
    <location>
        <begin position="38"/>
        <end position="596"/>
    </location>
</feature>
<keyword evidence="7" id="KW-1185">Reference proteome</keyword>
<evidence type="ECO:0000256" key="5">
    <source>
        <dbReference type="SAM" id="SignalP"/>
    </source>
</evidence>
<proteinExistence type="inferred from homology"/>
<protein>
    <submittedName>
        <fullName evidence="6">Gamma-glutamyltransferase family protein</fullName>
    </submittedName>
</protein>
<dbReference type="InterPro" id="IPR029055">
    <property type="entry name" value="Ntn_hydrolases_N"/>
</dbReference>
<gene>
    <name evidence="6" type="ORF">G3I74_07595</name>
</gene>
<dbReference type="GO" id="GO:0016740">
    <property type="term" value="F:transferase activity"/>
    <property type="evidence" value="ECO:0007669"/>
    <property type="project" value="UniProtKB-KW"/>
</dbReference>
<keyword evidence="2 6" id="KW-0808">Transferase</keyword>
<dbReference type="PANTHER" id="PTHR43199">
    <property type="entry name" value="GLUTATHIONE HYDROLASE"/>
    <property type="match status" value="1"/>
</dbReference>
<dbReference type="AlphaFoldDB" id="A0A845V2X4"/>
<dbReference type="PANTHER" id="PTHR43199:SF1">
    <property type="entry name" value="GLUTATHIONE HYDROLASE PROENZYME"/>
    <property type="match status" value="1"/>
</dbReference>
<evidence type="ECO:0000256" key="4">
    <source>
        <dbReference type="ARBA" id="ARBA00023145"/>
    </source>
</evidence>
<comment type="similarity">
    <text evidence="1">Belongs to the gamma-glutamyltransferase family.</text>
</comment>
<name>A0A845V2X4_9GAMM</name>
<dbReference type="InterPro" id="IPR043138">
    <property type="entry name" value="GGT_lsub"/>
</dbReference>
<feature type="signal peptide" evidence="5">
    <location>
        <begin position="1"/>
        <end position="37"/>
    </location>
</feature>